<keyword evidence="2" id="KW-1185">Reference proteome</keyword>
<organism evidence="1 2">
    <name type="scientific">Ephemerocybe angulata</name>
    <dbReference type="NCBI Taxonomy" id="980116"/>
    <lineage>
        <taxon>Eukaryota</taxon>
        <taxon>Fungi</taxon>
        <taxon>Dikarya</taxon>
        <taxon>Basidiomycota</taxon>
        <taxon>Agaricomycotina</taxon>
        <taxon>Agaricomycetes</taxon>
        <taxon>Agaricomycetidae</taxon>
        <taxon>Agaricales</taxon>
        <taxon>Agaricineae</taxon>
        <taxon>Psathyrellaceae</taxon>
        <taxon>Ephemerocybe</taxon>
    </lineage>
</organism>
<comment type="caution">
    <text evidence="1">The sequence shown here is derived from an EMBL/GenBank/DDBJ whole genome shotgun (WGS) entry which is preliminary data.</text>
</comment>
<dbReference type="Proteomes" id="UP000521943">
    <property type="component" value="Unassembled WGS sequence"/>
</dbReference>
<proteinExistence type="predicted"/>
<sequence>MHFASVRLTRHSRDLVGACRHGWRPSTWRNRRWGLEWKQEMYKGWEGAPSIPHLLTETFPSHPSHCSSLQLPLSPHDHSSERFLTLPHTLALDDDAGPSPSSSTLCDILSHSRPPDYASISKDTVLVKVSITYHPFHTPLSKHSSPSPG</sequence>
<dbReference type="AlphaFoldDB" id="A0A8H6M968"/>
<accession>A0A8H6M968</accession>
<evidence type="ECO:0000313" key="1">
    <source>
        <dbReference type="EMBL" id="KAF6760548.1"/>
    </source>
</evidence>
<dbReference type="EMBL" id="JACGCI010000012">
    <property type="protein sequence ID" value="KAF6760548.1"/>
    <property type="molecule type" value="Genomic_DNA"/>
</dbReference>
<evidence type="ECO:0000313" key="2">
    <source>
        <dbReference type="Proteomes" id="UP000521943"/>
    </source>
</evidence>
<gene>
    <name evidence="1" type="ORF">DFP72DRAFT_882535</name>
</gene>
<reference evidence="1 2" key="1">
    <citation type="submission" date="2020-07" db="EMBL/GenBank/DDBJ databases">
        <title>Comparative genomics of pyrophilous fungi reveals a link between fire events and developmental genes.</title>
        <authorList>
            <consortium name="DOE Joint Genome Institute"/>
            <person name="Steindorff A.S."/>
            <person name="Carver A."/>
            <person name="Calhoun S."/>
            <person name="Stillman K."/>
            <person name="Liu H."/>
            <person name="Lipzen A."/>
            <person name="Pangilinan J."/>
            <person name="Labutti K."/>
            <person name="Bruns T.D."/>
            <person name="Grigoriev I.V."/>
        </authorList>
    </citation>
    <scope>NUCLEOTIDE SEQUENCE [LARGE SCALE GENOMIC DNA]</scope>
    <source>
        <strain evidence="1 2">CBS 144469</strain>
    </source>
</reference>
<name>A0A8H6M968_9AGAR</name>
<protein>
    <submittedName>
        <fullName evidence="1">Uncharacterized protein</fullName>
    </submittedName>
</protein>